<protein>
    <recommendedName>
        <fullName evidence="7">Pleiotropic regulator 1</fullName>
    </recommendedName>
</protein>
<dbReference type="GO" id="GO:0000974">
    <property type="term" value="C:Prp19 complex"/>
    <property type="evidence" value="ECO:0007669"/>
    <property type="project" value="TreeGrafter"/>
</dbReference>
<dbReference type="SMART" id="SM00320">
    <property type="entry name" value="WD40"/>
    <property type="match status" value="7"/>
</dbReference>
<dbReference type="PROSITE" id="PS50294">
    <property type="entry name" value="WD_REPEATS_REGION"/>
    <property type="match status" value="5"/>
</dbReference>
<proteinExistence type="inferred from homology"/>
<dbReference type="InterPro" id="IPR045241">
    <property type="entry name" value="Prp46/PLRG1-like"/>
</dbReference>
<name>A0A9W7G9B9_9STRA</name>
<feature type="repeat" description="WD" evidence="4">
    <location>
        <begin position="182"/>
        <end position="215"/>
    </location>
</feature>
<evidence type="ECO:0000256" key="1">
    <source>
        <dbReference type="ARBA" id="ARBA00022574"/>
    </source>
</evidence>
<dbReference type="Proteomes" id="UP001165065">
    <property type="component" value="Unassembled WGS sequence"/>
</dbReference>
<dbReference type="PANTHER" id="PTHR19923:SF0">
    <property type="entry name" value="PLEIOTROPIC REGULATOR 1"/>
    <property type="match status" value="1"/>
</dbReference>
<feature type="repeat" description="WD" evidence="4">
    <location>
        <begin position="272"/>
        <end position="313"/>
    </location>
</feature>
<feature type="repeat" description="WD" evidence="4">
    <location>
        <begin position="453"/>
        <end position="478"/>
    </location>
</feature>
<dbReference type="PRINTS" id="PR00320">
    <property type="entry name" value="GPROTEINBRPT"/>
</dbReference>
<dbReference type="GO" id="GO:0071013">
    <property type="term" value="C:catalytic step 2 spliceosome"/>
    <property type="evidence" value="ECO:0007669"/>
    <property type="project" value="TreeGrafter"/>
</dbReference>
<feature type="repeat" description="WD" evidence="4">
    <location>
        <begin position="397"/>
        <end position="437"/>
    </location>
</feature>
<dbReference type="InterPro" id="IPR036322">
    <property type="entry name" value="WD40_repeat_dom_sf"/>
</dbReference>
<evidence type="ECO:0000256" key="3">
    <source>
        <dbReference type="ARBA" id="ARBA00025726"/>
    </source>
</evidence>
<sequence>MSSSISETSITSLKRTRQLFNTPVHHPVVARYKPNPSAGYTGLDRHSVEAKVSYKVATHYTQVTGLDEDSSVDGGTVSQVVDAVRTKVGEDIMSNKQTGGTGGAGEGRLLITGGKESEKVGEGGGGEEGTGKIGNALVLLPGQKSTVKKAETTTSLAISKRNKGVKVETPKWHAKWRISSVISGHLGWVRSIAVDPTNQFFVTGSADRTIKIWDLPLASTASDGALKLTLTGHINAIRGLTVSDRHPYLFSVGEDKMVKCWDLEYNKVIRHYHGHLSGVFCCSLHPTLDVLMTGGRDSVCRVWDIRTKNQVHCLSGHEGTVGAVQTNKTDPQVVTGSHDCTVKLWDLAAGKCMTTLTNHKKSIRAITKWSGEHTFVTGASDTLKKWQTLDGRFISNYRGHNSVINALACNDDGVLVSGGDDGTLRFWDYGTGHCFQSTETVVQPGSLDAERGVYSVEFDQTGTRMITGEADKSIKIWKEVEGTDETTDPIDMKMWRKQVIRESRGRY</sequence>
<dbReference type="PROSITE" id="PS50082">
    <property type="entry name" value="WD_REPEATS_2"/>
    <property type="match status" value="6"/>
</dbReference>
<dbReference type="Pfam" id="PF00400">
    <property type="entry name" value="WD40"/>
    <property type="match status" value="7"/>
</dbReference>
<dbReference type="InterPro" id="IPR020472">
    <property type="entry name" value="WD40_PAC1"/>
</dbReference>
<keyword evidence="2" id="KW-0677">Repeat</keyword>
<dbReference type="CDD" id="cd00200">
    <property type="entry name" value="WD40"/>
    <property type="match status" value="1"/>
</dbReference>
<dbReference type="SUPFAM" id="SSF50978">
    <property type="entry name" value="WD40 repeat-like"/>
    <property type="match status" value="1"/>
</dbReference>
<dbReference type="AlphaFoldDB" id="A0A9W7G9B9"/>
<evidence type="ECO:0000313" key="5">
    <source>
        <dbReference type="EMBL" id="GMI36861.1"/>
    </source>
</evidence>
<dbReference type="EMBL" id="BRYA01000069">
    <property type="protein sequence ID" value="GMI36861.1"/>
    <property type="molecule type" value="Genomic_DNA"/>
</dbReference>
<dbReference type="Gene3D" id="2.130.10.10">
    <property type="entry name" value="YVTN repeat-like/Quinoprotein amine dehydrogenase"/>
    <property type="match status" value="1"/>
</dbReference>
<keyword evidence="6" id="KW-1185">Reference proteome</keyword>
<accession>A0A9W7G9B9</accession>
<comment type="similarity">
    <text evidence="3">Belongs to the WD repeat PRL1/PRL2 family.</text>
</comment>
<keyword evidence="1 4" id="KW-0853">WD repeat</keyword>
<dbReference type="InterPro" id="IPR015943">
    <property type="entry name" value="WD40/YVTN_repeat-like_dom_sf"/>
</dbReference>
<organism evidence="5 6">
    <name type="scientific">Triparma columacea</name>
    <dbReference type="NCBI Taxonomy" id="722753"/>
    <lineage>
        <taxon>Eukaryota</taxon>
        <taxon>Sar</taxon>
        <taxon>Stramenopiles</taxon>
        <taxon>Ochrophyta</taxon>
        <taxon>Bolidophyceae</taxon>
        <taxon>Parmales</taxon>
        <taxon>Triparmaceae</taxon>
        <taxon>Triparma</taxon>
    </lineage>
</organism>
<comment type="caution">
    <text evidence="5">The sequence shown here is derived from an EMBL/GenBank/DDBJ whole genome shotgun (WGS) entry which is preliminary data.</text>
</comment>
<dbReference type="PROSITE" id="PS00678">
    <property type="entry name" value="WD_REPEATS_1"/>
    <property type="match status" value="2"/>
</dbReference>
<feature type="repeat" description="WD" evidence="4">
    <location>
        <begin position="230"/>
        <end position="271"/>
    </location>
</feature>
<dbReference type="InterPro" id="IPR019775">
    <property type="entry name" value="WD40_repeat_CS"/>
</dbReference>
<reference evidence="6" key="1">
    <citation type="journal article" date="2023" name="Commun. Biol.">
        <title>Genome analysis of Parmales, the sister group of diatoms, reveals the evolutionary specialization of diatoms from phago-mixotrophs to photoautotrophs.</title>
        <authorList>
            <person name="Ban H."/>
            <person name="Sato S."/>
            <person name="Yoshikawa S."/>
            <person name="Yamada K."/>
            <person name="Nakamura Y."/>
            <person name="Ichinomiya M."/>
            <person name="Sato N."/>
            <person name="Blanc-Mathieu R."/>
            <person name="Endo H."/>
            <person name="Kuwata A."/>
            <person name="Ogata H."/>
        </authorList>
    </citation>
    <scope>NUCLEOTIDE SEQUENCE [LARGE SCALE GENOMIC DNA]</scope>
</reference>
<evidence type="ECO:0000256" key="2">
    <source>
        <dbReference type="ARBA" id="ARBA00022737"/>
    </source>
</evidence>
<dbReference type="GO" id="GO:0000398">
    <property type="term" value="P:mRNA splicing, via spliceosome"/>
    <property type="evidence" value="ECO:0007669"/>
    <property type="project" value="InterPro"/>
</dbReference>
<dbReference type="FunFam" id="2.130.10.10:FF:000012">
    <property type="entry name" value="Putative pleiotropic regulator 1"/>
    <property type="match status" value="1"/>
</dbReference>
<dbReference type="GO" id="GO:0071011">
    <property type="term" value="C:precatalytic spliceosome"/>
    <property type="evidence" value="ECO:0007669"/>
    <property type="project" value="TreeGrafter"/>
</dbReference>
<dbReference type="OrthoDB" id="10256122at2759"/>
<evidence type="ECO:0000256" key="4">
    <source>
        <dbReference type="PROSITE-ProRule" id="PRU00221"/>
    </source>
</evidence>
<feature type="repeat" description="WD" evidence="4">
    <location>
        <begin position="314"/>
        <end position="355"/>
    </location>
</feature>
<dbReference type="InterPro" id="IPR001680">
    <property type="entry name" value="WD40_rpt"/>
</dbReference>
<evidence type="ECO:0000313" key="6">
    <source>
        <dbReference type="Proteomes" id="UP001165065"/>
    </source>
</evidence>
<gene>
    <name evidence="5" type="ORF">TrCOL_g7005</name>
</gene>
<evidence type="ECO:0008006" key="7">
    <source>
        <dbReference type="Google" id="ProtNLM"/>
    </source>
</evidence>
<dbReference type="PANTHER" id="PTHR19923">
    <property type="entry name" value="WD40 REPEAT PROTEINPRL1/PRL2-RELATED"/>
    <property type="match status" value="1"/>
</dbReference>